<accession>A0ABU0IMD8</accession>
<dbReference type="RefSeq" id="WP_307344489.1">
    <property type="nucleotide sequence ID" value="NZ_JAUSVS010000001.1"/>
</dbReference>
<comment type="caution">
    <text evidence="2">The sequence shown here is derived from an EMBL/GenBank/DDBJ whole genome shotgun (WGS) entry which is preliminary data.</text>
</comment>
<feature type="chain" id="PRO_5046077901" description="DUF4861 domain-containing protein" evidence="1">
    <location>
        <begin position="20"/>
        <end position="297"/>
    </location>
</feature>
<organism evidence="2 3">
    <name type="scientific">Caulobacter ginsengisoli</name>
    <dbReference type="NCBI Taxonomy" id="400775"/>
    <lineage>
        <taxon>Bacteria</taxon>
        <taxon>Pseudomonadati</taxon>
        <taxon>Pseudomonadota</taxon>
        <taxon>Alphaproteobacteria</taxon>
        <taxon>Caulobacterales</taxon>
        <taxon>Caulobacteraceae</taxon>
        <taxon>Caulobacter</taxon>
    </lineage>
</organism>
<keyword evidence="3" id="KW-1185">Reference proteome</keyword>
<name>A0ABU0IMD8_9CAUL</name>
<evidence type="ECO:0000313" key="2">
    <source>
        <dbReference type="EMBL" id="MDQ0462298.1"/>
    </source>
</evidence>
<gene>
    <name evidence="2" type="ORF">QO010_000046</name>
</gene>
<proteinExistence type="predicted"/>
<evidence type="ECO:0000313" key="3">
    <source>
        <dbReference type="Proteomes" id="UP001228905"/>
    </source>
</evidence>
<reference evidence="2 3" key="1">
    <citation type="submission" date="2023-07" db="EMBL/GenBank/DDBJ databases">
        <title>Genomic Encyclopedia of Type Strains, Phase IV (KMG-IV): sequencing the most valuable type-strain genomes for metagenomic binning, comparative biology and taxonomic classification.</title>
        <authorList>
            <person name="Goeker M."/>
        </authorList>
    </citation>
    <scope>NUCLEOTIDE SEQUENCE [LARGE SCALE GENOMIC DNA]</scope>
    <source>
        <strain evidence="2 3">DSM 18695</strain>
    </source>
</reference>
<dbReference type="EMBL" id="JAUSVS010000001">
    <property type="protein sequence ID" value="MDQ0462298.1"/>
    <property type="molecule type" value="Genomic_DNA"/>
</dbReference>
<evidence type="ECO:0000256" key="1">
    <source>
        <dbReference type="SAM" id="SignalP"/>
    </source>
</evidence>
<feature type="signal peptide" evidence="1">
    <location>
        <begin position="1"/>
        <end position="19"/>
    </location>
</feature>
<evidence type="ECO:0008006" key="4">
    <source>
        <dbReference type="Google" id="ProtNLM"/>
    </source>
</evidence>
<sequence>MIRPALLVLTLLIATPALAQTPAPQTPKPLFDAQITTDGVTVLETGKPAFFFRTRAAAGTEAGRLDYLHPLYAPDGTVLTEDGAASYPQQRGAFWAWPRILVDGKPVADSWNLKGIAFTVRDTHFGPGPGGSAELVLKSDWLLTGGTEVVYAADEVTTVRIYPLKKGARRIEFDTTIISRLDGLSLAGNDDERGFGGFALRLTNASALAFASDGRPVKPGFGSLQAGTSMGFAWPGQPGLGSWGVGLACKVDGRPLRYWLLRREASVQNCVFPGRAPAVLSKGRALHLQATIVITPR</sequence>
<dbReference type="InterPro" id="IPR029475">
    <property type="entry name" value="DUF6807"/>
</dbReference>
<dbReference type="Proteomes" id="UP001228905">
    <property type="component" value="Unassembled WGS sequence"/>
</dbReference>
<dbReference type="Pfam" id="PF14100">
    <property type="entry name" value="DUF6807"/>
    <property type="match status" value="1"/>
</dbReference>
<protein>
    <recommendedName>
        <fullName evidence="4">DUF4861 domain-containing protein</fullName>
    </recommendedName>
</protein>
<keyword evidence="1" id="KW-0732">Signal</keyword>